<dbReference type="Pfam" id="PF04083">
    <property type="entry name" value="Abhydro_lipase"/>
    <property type="match status" value="1"/>
</dbReference>
<comment type="caution">
    <text evidence="2">The sequence shown here is derived from an EMBL/GenBank/DDBJ whole genome shotgun (WGS) entry which is preliminary data.</text>
</comment>
<protein>
    <recommendedName>
        <fullName evidence="1">Partial AB-hydrolase lipase domain-containing protein</fullName>
    </recommendedName>
</protein>
<gene>
    <name evidence="2" type="ORF">O3M35_007170</name>
</gene>
<dbReference type="GO" id="GO:0006629">
    <property type="term" value="P:lipid metabolic process"/>
    <property type="evidence" value="ECO:0007669"/>
    <property type="project" value="InterPro"/>
</dbReference>
<feature type="domain" description="Partial AB-hydrolase lipase" evidence="1">
    <location>
        <begin position="5"/>
        <end position="65"/>
    </location>
</feature>
<evidence type="ECO:0000259" key="1">
    <source>
        <dbReference type="Pfam" id="PF04083"/>
    </source>
</evidence>
<keyword evidence="3" id="KW-1185">Reference proteome</keyword>
<dbReference type="SUPFAM" id="SSF53474">
    <property type="entry name" value="alpha/beta-Hydrolases"/>
    <property type="match status" value="1"/>
</dbReference>
<dbReference type="InterPro" id="IPR006693">
    <property type="entry name" value="AB_hydrolase_lipase"/>
</dbReference>
<accession>A0AAW1D918</accession>
<dbReference type="AlphaFoldDB" id="A0AAW1D918"/>
<dbReference type="InterPro" id="IPR029058">
    <property type="entry name" value="AB_hydrolase_fold"/>
</dbReference>
<sequence length="98" mass="10994">MLQLELIRKYGYPAEKHKVITDDGYILTIHRIPYGRSNTTASKGKRPPILLQHCILCSSAVFVLTGPEKGLGKNYLISTLALSICLFGHCNYLNNKLF</sequence>
<dbReference type="Gene3D" id="3.40.50.1820">
    <property type="entry name" value="alpha/beta hydrolase"/>
    <property type="match status" value="1"/>
</dbReference>
<organism evidence="2 3">
    <name type="scientific">Rhynocoris fuscipes</name>
    <dbReference type="NCBI Taxonomy" id="488301"/>
    <lineage>
        <taxon>Eukaryota</taxon>
        <taxon>Metazoa</taxon>
        <taxon>Ecdysozoa</taxon>
        <taxon>Arthropoda</taxon>
        <taxon>Hexapoda</taxon>
        <taxon>Insecta</taxon>
        <taxon>Pterygota</taxon>
        <taxon>Neoptera</taxon>
        <taxon>Paraneoptera</taxon>
        <taxon>Hemiptera</taxon>
        <taxon>Heteroptera</taxon>
        <taxon>Panheteroptera</taxon>
        <taxon>Cimicomorpha</taxon>
        <taxon>Reduviidae</taxon>
        <taxon>Harpactorinae</taxon>
        <taxon>Harpactorini</taxon>
        <taxon>Rhynocoris</taxon>
    </lineage>
</organism>
<proteinExistence type="predicted"/>
<reference evidence="2 3" key="1">
    <citation type="submission" date="2022-12" db="EMBL/GenBank/DDBJ databases">
        <title>Chromosome-level genome assembly of true bugs.</title>
        <authorList>
            <person name="Ma L."/>
            <person name="Li H."/>
        </authorList>
    </citation>
    <scope>NUCLEOTIDE SEQUENCE [LARGE SCALE GENOMIC DNA]</scope>
    <source>
        <strain evidence="2">Lab_2022b</strain>
    </source>
</reference>
<evidence type="ECO:0000313" key="3">
    <source>
        <dbReference type="Proteomes" id="UP001461498"/>
    </source>
</evidence>
<dbReference type="EMBL" id="JAPXFL010000004">
    <property type="protein sequence ID" value="KAK9507271.1"/>
    <property type="molecule type" value="Genomic_DNA"/>
</dbReference>
<dbReference type="PANTHER" id="PTHR11005">
    <property type="entry name" value="LYSOSOMAL ACID LIPASE-RELATED"/>
    <property type="match status" value="1"/>
</dbReference>
<dbReference type="Proteomes" id="UP001461498">
    <property type="component" value="Unassembled WGS sequence"/>
</dbReference>
<evidence type="ECO:0000313" key="2">
    <source>
        <dbReference type="EMBL" id="KAK9507271.1"/>
    </source>
</evidence>
<name>A0AAW1D918_9HEMI</name>